<dbReference type="InterPro" id="IPR018108">
    <property type="entry name" value="MCP_transmembrane"/>
</dbReference>
<feature type="repeat" description="Solcar" evidence="9">
    <location>
        <begin position="438"/>
        <end position="522"/>
    </location>
</feature>
<protein>
    <submittedName>
        <fullName evidence="11">Mitochondrial carnitine acylcarnitine carrier protein cacl-like</fullName>
    </submittedName>
</protein>
<feature type="domain" description="USP" evidence="10">
    <location>
        <begin position="104"/>
        <end position="364"/>
    </location>
</feature>
<evidence type="ECO:0000256" key="5">
    <source>
        <dbReference type="ARBA" id="ARBA00022737"/>
    </source>
</evidence>
<dbReference type="InterPro" id="IPR038765">
    <property type="entry name" value="Papain-like_cys_pep_sf"/>
</dbReference>
<keyword evidence="3" id="KW-0813">Transport</keyword>
<dbReference type="PROSITE" id="PS50920">
    <property type="entry name" value="SOLCAR"/>
    <property type="match status" value="2"/>
</dbReference>
<evidence type="ECO:0000256" key="2">
    <source>
        <dbReference type="ARBA" id="ARBA00006375"/>
    </source>
</evidence>
<dbReference type="InterPro" id="IPR018200">
    <property type="entry name" value="USP_CS"/>
</dbReference>
<evidence type="ECO:0000259" key="10">
    <source>
        <dbReference type="PROSITE" id="PS50235"/>
    </source>
</evidence>
<dbReference type="EMBL" id="CCKQ01008747">
    <property type="protein sequence ID" value="CDW80211.1"/>
    <property type="molecule type" value="Genomic_DNA"/>
</dbReference>
<dbReference type="SUPFAM" id="SSF103506">
    <property type="entry name" value="Mitochondrial carrier"/>
    <property type="match status" value="1"/>
</dbReference>
<dbReference type="OrthoDB" id="409586at2759"/>
<keyword evidence="7" id="KW-0496">Mitochondrion</keyword>
<sequence length="631" mass="73423">MQKWSEQKLALKLLNQQPEKLDQPFYQGIYNNHHQVNGQIQYDLTYDPADKRYNRNYDELGFGIKKMKLTEDINMRQQLQLDEASYQKDIFSGQIDYSKGTAICPFRNFQSNDNLNSVLQLIFATYPLTHYMLNDYYKNDINDTHSRYKGRMVIPFIREDVGVPQSDPFEIMRFLIECLHEDLNRIKIKPPTQNDIEIPRTMLNNINFISDEYWTYFKKREDSIFTDLFSGQMYNKSKCLSCQYEKEFFNAYNDITLDVPQDQNNGYPEVYLYDLLYFPLENCDLTVGSKQSTHQSKFLANKYKLYAVLHHSGDQATGHYWNEVLNLNNQLWHKCDDAQVQHRYKHKVKNLSNANIDIISGITAGVVSNVISYPLDTIKIRVQLAKGGEQLRLLPTIHDIYQREGGMLSPVMGRAPISAVLFTAQGFSRRQLQDKDININLKNYLSGFFAGLCYTNIAFVFDLLKTRAQVSKYKTMSYREEIADIYKNEGLKGFTRGYTGMLLRDAPGFGLYFFLFELFKRSANVPTLEKDPDHSKFNVGFRKFMSGGIAGTMTWFAVYPCDTIKSKMQTYEGKERLKLRVAIPSILNKHGLPRLYRGIHIQILRAFPTSASSLLVFESFRNSLIKIRDEE</sequence>
<evidence type="ECO:0000256" key="3">
    <source>
        <dbReference type="ARBA" id="ARBA00022448"/>
    </source>
</evidence>
<dbReference type="InterPro" id="IPR023395">
    <property type="entry name" value="MCP_dom_sf"/>
</dbReference>
<dbReference type="CDD" id="cd02257">
    <property type="entry name" value="Peptidase_C19"/>
    <property type="match status" value="1"/>
</dbReference>
<gene>
    <name evidence="11" type="primary">Contig15785.g16833</name>
    <name evidence="11" type="ORF">STYLEM_9207</name>
</gene>
<dbReference type="InterPro" id="IPR050567">
    <property type="entry name" value="Mitochondrial_Carrier"/>
</dbReference>
<reference evidence="11 12" key="1">
    <citation type="submission" date="2014-06" db="EMBL/GenBank/DDBJ databases">
        <authorList>
            <person name="Swart Estienne"/>
        </authorList>
    </citation>
    <scope>NUCLEOTIDE SEQUENCE [LARGE SCALE GENOMIC DNA]</scope>
    <source>
        <strain evidence="11 12">130c</strain>
    </source>
</reference>
<evidence type="ECO:0000313" key="12">
    <source>
        <dbReference type="Proteomes" id="UP000039865"/>
    </source>
</evidence>
<dbReference type="InterPro" id="IPR002067">
    <property type="entry name" value="MCP"/>
</dbReference>
<dbReference type="PROSITE" id="PS50235">
    <property type="entry name" value="USP_3"/>
    <property type="match status" value="1"/>
</dbReference>
<feature type="repeat" description="Solcar" evidence="9">
    <location>
        <begin position="538"/>
        <end position="623"/>
    </location>
</feature>
<evidence type="ECO:0000256" key="1">
    <source>
        <dbReference type="ARBA" id="ARBA00004225"/>
    </source>
</evidence>
<keyword evidence="5" id="KW-0677">Repeat</keyword>
<evidence type="ECO:0000256" key="4">
    <source>
        <dbReference type="ARBA" id="ARBA00022692"/>
    </source>
</evidence>
<keyword evidence="4 9" id="KW-0812">Transmembrane</keyword>
<keyword evidence="8 9" id="KW-0472">Membrane</keyword>
<dbReference type="PANTHER" id="PTHR45624">
    <property type="entry name" value="MITOCHONDRIAL BASIC AMINO ACIDS TRANSPORTER-RELATED"/>
    <property type="match status" value="1"/>
</dbReference>
<dbReference type="GO" id="GO:0004843">
    <property type="term" value="F:cysteine-type deubiquitinase activity"/>
    <property type="evidence" value="ECO:0007669"/>
    <property type="project" value="InterPro"/>
</dbReference>
<dbReference type="GO" id="GO:0016579">
    <property type="term" value="P:protein deubiquitination"/>
    <property type="evidence" value="ECO:0007669"/>
    <property type="project" value="InterPro"/>
</dbReference>
<evidence type="ECO:0000256" key="8">
    <source>
        <dbReference type="ARBA" id="ARBA00023136"/>
    </source>
</evidence>
<comment type="similarity">
    <text evidence="2">Belongs to the mitochondrial carrier (TC 2.A.29) family.</text>
</comment>
<evidence type="ECO:0000256" key="6">
    <source>
        <dbReference type="ARBA" id="ARBA00022989"/>
    </source>
</evidence>
<comment type="subcellular location">
    <subcellularLocation>
        <location evidence="1">Mitochondrion membrane</location>
        <topology evidence="1">Multi-pass membrane protein</topology>
    </subcellularLocation>
</comment>
<evidence type="ECO:0000256" key="7">
    <source>
        <dbReference type="ARBA" id="ARBA00023128"/>
    </source>
</evidence>
<proteinExistence type="inferred from homology"/>
<evidence type="ECO:0000313" key="11">
    <source>
        <dbReference type="EMBL" id="CDW80211.1"/>
    </source>
</evidence>
<dbReference type="Gene3D" id="1.50.40.10">
    <property type="entry name" value="Mitochondrial carrier domain"/>
    <property type="match status" value="1"/>
</dbReference>
<dbReference type="PROSITE" id="PS00973">
    <property type="entry name" value="USP_2"/>
    <property type="match status" value="1"/>
</dbReference>
<keyword evidence="12" id="KW-1185">Reference proteome</keyword>
<accession>A0A078AEE8</accession>
<dbReference type="GO" id="GO:0022857">
    <property type="term" value="F:transmembrane transporter activity"/>
    <property type="evidence" value="ECO:0007669"/>
    <property type="project" value="TreeGrafter"/>
</dbReference>
<evidence type="ECO:0000256" key="9">
    <source>
        <dbReference type="PROSITE-ProRule" id="PRU00282"/>
    </source>
</evidence>
<dbReference type="Gene3D" id="3.90.70.10">
    <property type="entry name" value="Cysteine proteinases"/>
    <property type="match status" value="2"/>
</dbReference>
<keyword evidence="6" id="KW-1133">Transmembrane helix</keyword>
<dbReference type="InterPro" id="IPR001394">
    <property type="entry name" value="Peptidase_C19_UCH"/>
</dbReference>
<dbReference type="Pfam" id="PF00443">
    <property type="entry name" value="UCH"/>
    <property type="match status" value="1"/>
</dbReference>
<dbReference type="Proteomes" id="UP000039865">
    <property type="component" value="Unassembled WGS sequence"/>
</dbReference>
<dbReference type="PRINTS" id="PR00926">
    <property type="entry name" value="MITOCARRIER"/>
</dbReference>
<dbReference type="GO" id="GO:0031966">
    <property type="term" value="C:mitochondrial membrane"/>
    <property type="evidence" value="ECO:0007669"/>
    <property type="project" value="UniProtKB-SubCell"/>
</dbReference>
<dbReference type="InterPro" id="IPR028889">
    <property type="entry name" value="USP"/>
</dbReference>
<dbReference type="Pfam" id="PF00153">
    <property type="entry name" value="Mito_carr"/>
    <property type="match status" value="3"/>
</dbReference>
<dbReference type="AlphaFoldDB" id="A0A078AEE8"/>
<organism evidence="11 12">
    <name type="scientific">Stylonychia lemnae</name>
    <name type="common">Ciliate</name>
    <dbReference type="NCBI Taxonomy" id="5949"/>
    <lineage>
        <taxon>Eukaryota</taxon>
        <taxon>Sar</taxon>
        <taxon>Alveolata</taxon>
        <taxon>Ciliophora</taxon>
        <taxon>Intramacronucleata</taxon>
        <taxon>Spirotrichea</taxon>
        <taxon>Stichotrichia</taxon>
        <taxon>Sporadotrichida</taxon>
        <taxon>Oxytrichidae</taxon>
        <taxon>Stylonychinae</taxon>
        <taxon>Stylonychia</taxon>
    </lineage>
</organism>
<dbReference type="PANTHER" id="PTHR45624:SF10">
    <property type="entry name" value="SLC (SOLUTE CARRIER) HOMOLOG"/>
    <property type="match status" value="1"/>
</dbReference>
<dbReference type="SUPFAM" id="SSF54001">
    <property type="entry name" value="Cysteine proteinases"/>
    <property type="match status" value="1"/>
</dbReference>
<name>A0A078AEE8_STYLE</name>
<dbReference type="InParanoid" id="A0A078AEE8"/>